<sequence>MIESIQDLTEMELRVVVMNTTGYTRERITNLLNISESELRKILASVNQKCETKNIDEALNKMSYQNII</sequence>
<evidence type="ECO:0000313" key="1">
    <source>
        <dbReference type="EMBL" id="MBO8430073.1"/>
    </source>
</evidence>
<reference evidence="1" key="2">
    <citation type="journal article" date="2021" name="PeerJ">
        <title>Extensive microbial diversity within the chicken gut microbiome revealed by metagenomics and culture.</title>
        <authorList>
            <person name="Gilroy R."/>
            <person name="Ravi A."/>
            <person name="Getino M."/>
            <person name="Pursley I."/>
            <person name="Horton D.L."/>
            <person name="Alikhan N.F."/>
            <person name="Baker D."/>
            <person name="Gharbi K."/>
            <person name="Hall N."/>
            <person name="Watson M."/>
            <person name="Adriaenssens E.M."/>
            <person name="Foster-Nyarko E."/>
            <person name="Jarju S."/>
            <person name="Secka A."/>
            <person name="Antonio M."/>
            <person name="Oren A."/>
            <person name="Chaudhuri R.R."/>
            <person name="La Ragione R."/>
            <person name="Hildebrand F."/>
            <person name="Pallen M.J."/>
        </authorList>
    </citation>
    <scope>NUCLEOTIDE SEQUENCE</scope>
    <source>
        <strain evidence="1">10192</strain>
    </source>
</reference>
<dbReference type="InterPro" id="IPR016032">
    <property type="entry name" value="Sig_transdc_resp-reg_C-effctor"/>
</dbReference>
<gene>
    <name evidence="1" type="ORF">IAC76_01665</name>
</gene>
<proteinExistence type="predicted"/>
<comment type="caution">
    <text evidence="1">The sequence shown here is derived from an EMBL/GenBank/DDBJ whole genome shotgun (WGS) entry which is preliminary data.</text>
</comment>
<dbReference type="GO" id="GO:0003677">
    <property type="term" value="F:DNA binding"/>
    <property type="evidence" value="ECO:0007669"/>
    <property type="project" value="InterPro"/>
</dbReference>
<protein>
    <submittedName>
        <fullName evidence="1">Uncharacterized protein</fullName>
    </submittedName>
</protein>
<dbReference type="SUPFAM" id="SSF46894">
    <property type="entry name" value="C-terminal effector domain of the bipartite response regulators"/>
    <property type="match status" value="1"/>
</dbReference>
<dbReference type="AlphaFoldDB" id="A0A9D9H049"/>
<reference evidence="1" key="1">
    <citation type="submission" date="2020-10" db="EMBL/GenBank/DDBJ databases">
        <authorList>
            <person name="Gilroy R."/>
        </authorList>
    </citation>
    <scope>NUCLEOTIDE SEQUENCE</scope>
    <source>
        <strain evidence="1">10192</strain>
    </source>
</reference>
<dbReference type="Gene3D" id="1.10.10.10">
    <property type="entry name" value="Winged helix-like DNA-binding domain superfamily/Winged helix DNA-binding domain"/>
    <property type="match status" value="1"/>
</dbReference>
<organism evidence="1 2">
    <name type="scientific">Candidatus Scatousia excrementipullorum</name>
    <dbReference type="NCBI Taxonomy" id="2840936"/>
    <lineage>
        <taxon>Bacteria</taxon>
        <taxon>Candidatus Scatousia</taxon>
    </lineage>
</organism>
<accession>A0A9D9H049</accession>
<dbReference type="Proteomes" id="UP000823632">
    <property type="component" value="Unassembled WGS sequence"/>
</dbReference>
<evidence type="ECO:0000313" key="2">
    <source>
        <dbReference type="Proteomes" id="UP000823632"/>
    </source>
</evidence>
<dbReference type="GO" id="GO:0006355">
    <property type="term" value="P:regulation of DNA-templated transcription"/>
    <property type="evidence" value="ECO:0007669"/>
    <property type="project" value="InterPro"/>
</dbReference>
<dbReference type="EMBL" id="JADIND010000036">
    <property type="protein sequence ID" value="MBO8430073.1"/>
    <property type="molecule type" value="Genomic_DNA"/>
</dbReference>
<name>A0A9D9H049_9BACT</name>
<dbReference type="InterPro" id="IPR036388">
    <property type="entry name" value="WH-like_DNA-bd_sf"/>
</dbReference>